<dbReference type="OrthoDB" id="9801697at2"/>
<dbReference type="KEGG" id="fsa:C5Q98_05750"/>
<feature type="domain" description="Maltose/galactoside acetyltransferase" evidence="6">
    <location>
        <begin position="17"/>
        <end position="69"/>
    </location>
</feature>
<name>A0A2S0KQ48_9FIRM</name>
<evidence type="ECO:0000256" key="3">
    <source>
        <dbReference type="ARBA" id="ARBA00022737"/>
    </source>
</evidence>
<dbReference type="EMBL" id="CP027226">
    <property type="protein sequence ID" value="AVM43145.1"/>
    <property type="molecule type" value="Genomic_DNA"/>
</dbReference>
<evidence type="ECO:0000256" key="5">
    <source>
        <dbReference type="RuleBase" id="RU367021"/>
    </source>
</evidence>
<dbReference type="EC" id="2.3.1.-" evidence="5"/>
<dbReference type="InterPro" id="IPR018357">
    <property type="entry name" value="Hexapep_transf_CS"/>
</dbReference>
<keyword evidence="8" id="KW-1185">Reference proteome</keyword>
<sequence>MTEAEKAEYSFRSKQKYQHAGIVHLPAGKKFFELQESRQAILDKYNATSNSSKKVREDLLREMFAECGENVYVEPPLNANFGGYHVHVGDNVYMNSNVTFVDDTHIYIGAYTMIGPNVVIATAGHPISPELRRQGMQFNAPVHVGENVWLGAGVTIMPGVKIGDNSVIGAGSVVTKDIPANVVAFGNPCRVYRDITDYDDKYYKISGEVREIDQDVIAEELELRGY</sequence>
<evidence type="ECO:0000313" key="8">
    <source>
        <dbReference type="Proteomes" id="UP000237947"/>
    </source>
</evidence>
<dbReference type="Gene3D" id="2.160.10.10">
    <property type="entry name" value="Hexapeptide repeat proteins"/>
    <property type="match status" value="1"/>
</dbReference>
<dbReference type="Proteomes" id="UP000237947">
    <property type="component" value="Chromosome"/>
</dbReference>
<reference evidence="8" key="1">
    <citation type="submission" date="2018-02" db="EMBL/GenBank/DDBJ databases">
        <authorList>
            <person name="Holder M.E."/>
            <person name="Ajami N.J."/>
            <person name="Petrosino J.F."/>
        </authorList>
    </citation>
    <scope>NUCLEOTIDE SEQUENCE [LARGE SCALE GENOMIC DNA]</scope>
    <source>
        <strain evidence="8">CCUG 47711</strain>
    </source>
</reference>
<evidence type="ECO:0000256" key="1">
    <source>
        <dbReference type="ARBA" id="ARBA00007274"/>
    </source>
</evidence>
<evidence type="ECO:0000256" key="2">
    <source>
        <dbReference type="ARBA" id="ARBA00022679"/>
    </source>
</evidence>
<evidence type="ECO:0000259" key="6">
    <source>
        <dbReference type="SMART" id="SM01266"/>
    </source>
</evidence>
<dbReference type="PROSITE" id="PS00101">
    <property type="entry name" value="HEXAPEP_TRANSFERASES"/>
    <property type="match status" value="1"/>
</dbReference>
<gene>
    <name evidence="7" type="ORF">C5Q98_05750</name>
</gene>
<dbReference type="InterPro" id="IPR024688">
    <property type="entry name" value="Mac_dom"/>
</dbReference>
<dbReference type="CDD" id="cd03357">
    <property type="entry name" value="LbH_MAT_GAT"/>
    <property type="match status" value="1"/>
</dbReference>
<keyword evidence="4 5" id="KW-0012">Acyltransferase</keyword>
<dbReference type="PANTHER" id="PTHR43017">
    <property type="entry name" value="GALACTOSIDE O-ACETYLTRANSFERASE"/>
    <property type="match status" value="1"/>
</dbReference>
<dbReference type="SMART" id="SM01266">
    <property type="entry name" value="Mac"/>
    <property type="match status" value="1"/>
</dbReference>
<evidence type="ECO:0000256" key="4">
    <source>
        <dbReference type="ARBA" id="ARBA00023315"/>
    </source>
</evidence>
<dbReference type="AlphaFoldDB" id="A0A2S0KQ48"/>
<evidence type="ECO:0000313" key="7">
    <source>
        <dbReference type="EMBL" id="AVM43145.1"/>
    </source>
</evidence>
<comment type="similarity">
    <text evidence="1 5">Belongs to the transferase hexapeptide repeat family.</text>
</comment>
<dbReference type="InterPro" id="IPR039369">
    <property type="entry name" value="LacA-like"/>
</dbReference>
<keyword evidence="3" id="KW-0677">Repeat</keyword>
<keyword evidence="2 5" id="KW-0808">Transferase</keyword>
<proteinExistence type="inferred from homology"/>
<dbReference type="InterPro" id="IPR001451">
    <property type="entry name" value="Hexapep"/>
</dbReference>
<dbReference type="Pfam" id="PF00132">
    <property type="entry name" value="Hexapep"/>
    <property type="match status" value="1"/>
</dbReference>
<dbReference type="PANTHER" id="PTHR43017:SF1">
    <property type="entry name" value="ACETYLTRANSFERASE YJL218W-RELATED"/>
    <property type="match status" value="1"/>
</dbReference>
<dbReference type="GO" id="GO:0008870">
    <property type="term" value="F:galactoside O-acetyltransferase activity"/>
    <property type="evidence" value="ECO:0007669"/>
    <property type="project" value="TreeGrafter"/>
</dbReference>
<dbReference type="InterPro" id="IPR011004">
    <property type="entry name" value="Trimer_LpxA-like_sf"/>
</dbReference>
<organism evidence="7 8">
    <name type="scientific">Fastidiosipila sanguinis</name>
    <dbReference type="NCBI Taxonomy" id="236753"/>
    <lineage>
        <taxon>Bacteria</taxon>
        <taxon>Bacillati</taxon>
        <taxon>Bacillota</taxon>
        <taxon>Clostridia</taxon>
        <taxon>Eubacteriales</taxon>
        <taxon>Oscillospiraceae</taxon>
        <taxon>Fastidiosipila</taxon>
    </lineage>
</organism>
<accession>A0A2S0KQ48</accession>
<dbReference type="SUPFAM" id="SSF51161">
    <property type="entry name" value="Trimeric LpxA-like enzymes"/>
    <property type="match status" value="1"/>
</dbReference>
<dbReference type="FunFam" id="2.160.10.10:FF:000025">
    <property type="entry name" value="Hexapeptide-repeat containing-acetyltransferase"/>
    <property type="match status" value="1"/>
</dbReference>
<protein>
    <recommendedName>
        <fullName evidence="5">Acetyltransferase</fullName>
        <ecNumber evidence="5">2.3.1.-</ecNumber>
    </recommendedName>
</protein>